<evidence type="ECO:0000313" key="2">
    <source>
        <dbReference type="EMBL" id="KAJ1162511.1"/>
    </source>
</evidence>
<organism evidence="2 3">
    <name type="scientific">Pleurodeles waltl</name>
    <name type="common">Iberian ribbed newt</name>
    <dbReference type="NCBI Taxonomy" id="8319"/>
    <lineage>
        <taxon>Eukaryota</taxon>
        <taxon>Metazoa</taxon>
        <taxon>Chordata</taxon>
        <taxon>Craniata</taxon>
        <taxon>Vertebrata</taxon>
        <taxon>Euteleostomi</taxon>
        <taxon>Amphibia</taxon>
        <taxon>Batrachia</taxon>
        <taxon>Caudata</taxon>
        <taxon>Salamandroidea</taxon>
        <taxon>Salamandridae</taxon>
        <taxon>Pleurodelinae</taxon>
        <taxon>Pleurodeles</taxon>
    </lineage>
</organism>
<evidence type="ECO:0000313" key="3">
    <source>
        <dbReference type="Proteomes" id="UP001066276"/>
    </source>
</evidence>
<dbReference type="Proteomes" id="UP001066276">
    <property type="component" value="Chromosome 4_2"/>
</dbReference>
<accession>A0AAV7SCH0</accession>
<feature type="region of interest" description="Disordered" evidence="1">
    <location>
        <begin position="1"/>
        <end position="20"/>
    </location>
</feature>
<dbReference type="EMBL" id="JANPWB010000008">
    <property type="protein sequence ID" value="KAJ1162511.1"/>
    <property type="molecule type" value="Genomic_DNA"/>
</dbReference>
<keyword evidence="3" id="KW-1185">Reference proteome</keyword>
<protein>
    <recommendedName>
        <fullName evidence="4">Nudix hydrolase domain-containing protein</fullName>
    </recommendedName>
</protein>
<feature type="compositionally biased region" description="Basic and acidic residues" evidence="1">
    <location>
        <begin position="11"/>
        <end position="20"/>
    </location>
</feature>
<evidence type="ECO:0000256" key="1">
    <source>
        <dbReference type="SAM" id="MobiDB-lite"/>
    </source>
</evidence>
<reference evidence="2" key="1">
    <citation type="journal article" date="2022" name="bioRxiv">
        <title>Sequencing and chromosome-scale assembly of the giantPleurodeles waltlgenome.</title>
        <authorList>
            <person name="Brown T."/>
            <person name="Elewa A."/>
            <person name="Iarovenko S."/>
            <person name="Subramanian E."/>
            <person name="Araus A.J."/>
            <person name="Petzold A."/>
            <person name="Susuki M."/>
            <person name="Suzuki K.-i.T."/>
            <person name="Hayashi T."/>
            <person name="Toyoda A."/>
            <person name="Oliveira C."/>
            <person name="Osipova E."/>
            <person name="Leigh N.D."/>
            <person name="Simon A."/>
            <person name="Yun M.H."/>
        </authorList>
    </citation>
    <scope>NUCLEOTIDE SEQUENCE</scope>
    <source>
        <strain evidence="2">20211129_DDA</strain>
        <tissue evidence="2">Liver</tissue>
    </source>
</reference>
<evidence type="ECO:0008006" key="4">
    <source>
        <dbReference type="Google" id="ProtNLM"/>
    </source>
</evidence>
<name>A0AAV7SCH0_PLEWA</name>
<comment type="caution">
    <text evidence="2">The sequence shown here is derived from an EMBL/GenBank/DDBJ whole genome shotgun (WGS) entry which is preliminary data.</text>
</comment>
<sequence length="168" mass="18019">MGPERSAAQDVRGHGGRGERSDRLIGAAKITYGGTSIWERDDGFRVRVLVPEDQAQAPALLSVPALLASNQLLVPCVLPLTVAQSSWRIHPPASTFQGLVPEREFAHGIQRQVLEEMTIGIAKDLEGLSIEAPTPAAGSEALMICLVVEKTSSPDIFLGPELQFLKQG</sequence>
<dbReference type="AlphaFoldDB" id="A0AAV7SCH0"/>
<proteinExistence type="predicted"/>
<gene>
    <name evidence="2" type="ORF">NDU88_002979</name>
</gene>